<dbReference type="Proteomes" id="UP000645555">
    <property type="component" value="Unassembled WGS sequence"/>
</dbReference>
<dbReference type="RefSeq" id="WP_190038712.1">
    <property type="nucleotide sequence ID" value="NZ_BMWD01000025.1"/>
</dbReference>
<evidence type="ECO:0000256" key="1">
    <source>
        <dbReference type="SAM" id="Phobius"/>
    </source>
</evidence>
<proteinExistence type="predicted"/>
<name>A0A918U2H8_9ACTN</name>
<organism evidence="2 3">
    <name type="scientific">Streptomyces fructofermentans</name>
    <dbReference type="NCBI Taxonomy" id="152141"/>
    <lineage>
        <taxon>Bacteria</taxon>
        <taxon>Bacillati</taxon>
        <taxon>Actinomycetota</taxon>
        <taxon>Actinomycetes</taxon>
        <taxon>Kitasatosporales</taxon>
        <taxon>Streptomycetaceae</taxon>
        <taxon>Streptomyces</taxon>
    </lineage>
</organism>
<sequence length="120" mass="12126">MNPPTQPQPLPSHRAPRRRIARDLIGLLLADVGTVGLLGALFAGSPPLALFVIGLVAATAGGAVLYTEPAVPHALRLVGGYGSLAVGLALIAAVAYSLNPWTLLFGVLLAVAAWVSGEGA</sequence>
<protein>
    <submittedName>
        <fullName evidence="2">Uncharacterized protein</fullName>
    </submittedName>
</protein>
<evidence type="ECO:0000313" key="3">
    <source>
        <dbReference type="Proteomes" id="UP000645555"/>
    </source>
</evidence>
<keyword evidence="3" id="KW-1185">Reference proteome</keyword>
<keyword evidence="1" id="KW-1133">Transmembrane helix</keyword>
<keyword evidence="1" id="KW-0812">Transmembrane</keyword>
<feature type="transmembrane region" description="Helical" evidence="1">
    <location>
        <begin position="101"/>
        <end position="117"/>
    </location>
</feature>
<keyword evidence="1" id="KW-0472">Membrane</keyword>
<feature type="transmembrane region" description="Helical" evidence="1">
    <location>
        <begin position="74"/>
        <end position="95"/>
    </location>
</feature>
<dbReference type="AlphaFoldDB" id="A0A918U2H8"/>
<dbReference type="EMBL" id="BMWD01000025">
    <property type="protein sequence ID" value="GGX84315.1"/>
    <property type="molecule type" value="Genomic_DNA"/>
</dbReference>
<gene>
    <name evidence="2" type="ORF">GCM10010515_59870</name>
</gene>
<accession>A0A918U2H8</accession>
<feature type="transmembrane region" description="Helical" evidence="1">
    <location>
        <begin position="48"/>
        <end position="67"/>
    </location>
</feature>
<evidence type="ECO:0000313" key="2">
    <source>
        <dbReference type="EMBL" id="GGX84315.1"/>
    </source>
</evidence>
<feature type="transmembrane region" description="Helical" evidence="1">
    <location>
        <begin position="24"/>
        <end position="42"/>
    </location>
</feature>
<comment type="caution">
    <text evidence="2">The sequence shown here is derived from an EMBL/GenBank/DDBJ whole genome shotgun (WGS) entry which is preliminary data.</text>
</comment>
<reference evidence="2" key="1">
    <citation type="journal article" date="2014" name="Int. J. Syst. Evol. Microbiol.">
        <title>Complete genome sequence of Corynebacterium casei LMG S-19264T (=DSM 44701T), isolated from a smear-ripened cheese.</title>
        <authorList>
            <consortium name="US DOE Joint Genome Institute (JGI-PGF)"/>
            <person name="Walter F."/>
            <person name="Albersmeier A."/>
            <person name="Kalinowski J."/>
            <person name="Ruckert C."/>
        </authorList>
    </citation>
    <scope>NUCLEOTIDE SEQUENCE</scope>
    <source>
        <strain evidence="2">JCM 4956</strain>
    </source>
</reference>
<reference evidence="2" key="2">
    <citation type="submission" date="2020-09" db="EMBL/GenBank/DDBJ databases">
        <authorList>
            <person name="Sun Q."/>
            <person name="Ohkuma M."/>
        </authorList>
    </citation>
    <scope>NUCLEOTIDE SEQUENCE</scope>
    <source>
        <strain evidence="2">JCM 4956</strain>
    </source>
</reference>